<evidence type="ECO:0000313" key="2">
    <source>
        <dbReference type="EMBL" id="OGZ61673.1"/>
    </source>
</evidence>
<gene>
    <name evidence="2" type="ORF">A3F94_01875</name>
</gene>
<feature type="transmembrane region" description="Helical" evidence="1">
    <location>
        <begin position="78"/>
        <end position="98"/>
    </location>
</feature>
<keyword evidence="1" id="KW-0812">Transmembrane</keyword>
<sequence length="107" mass="12540">MFPFTNYYDKLYTMLQILINYATLIAFLTISVDLMFQISRIHKRKSSLDISIKGTLVRLFGAAIFTLKFFIIKDFYLILGQLLFMGILMVYIISVLYYSKNNQGLQK</sequence>
<proteinExistence type="predicted"/>
<keyword evidence="1" id="KW-0472">Membrane</keyword>
<keyword evidence="1" id="KW-1133">Transmembrane helix</keyword>
<feature type="transmembrane region" description="Helical" evidence="1">
    <location>
        <begin position="56"/>
        <end position="72"/>
    </location>
</feature>
<evidence type="ECO:0000256" key="1">
    <source>
        <dbReference type="SAM" id="Phobius"/>
    </source>
</evidence>
<feature type="transmembrane region" description="Helical" evidence="1">
    <location>
        <begin position="12"/>
        <end position="36"/>
    </location>
</feature>
<accession>A0A1G2HGV0</accession>
<dbReference type="Proteomes" id="UP000176770">
    <property type="component" value="Unassembled WGS sequence"/>
</dbReference>
<dbReference type="EMBL" id="MHOK01000019">
    <property type="protein sequence ID" value="OGZ61673.1"/>
    <property type="molecule type" value="Genomic_DNA"/>
</dbReference>
<evidence type="ECO:0000313" key="3">
    <source>
        <dbReference type="Proteomes" id="UP000176770"/>
    </source>
</evidence>
<protein>
    <submittedName>
        <fullName evidence="2">Uncharacterized protein</fullName>
    </submittedName>
</protein>
<dbReference type="AlphaFoldDB" id="A0A1G2HGV0"/>
<organism evidence="2 3">
    <name type="scientific">Candidatus Spechtbacteria bacterium RIFCSPLOWO2_12_FULL_38_22</name>
    <dbReference type="NCBI Taxonomy" id="1802165"/>
    <lineage>
        <taxon>Bacteria</taxon>
        <taxon>Candidatus Spechtiibacteriota</taxon>
    </lineage>
</organism>
<name>A0A1G2HGV0_9BACT</name>
<dbReference type="Gene3D" id="1.20.1280.290">
    <property type="match status" value="1"/>
</dbReference>
<comment type="caution">
    <text evidence="2">The sequence shown here is derived from an EMBL/GenBank/DDBJ whole genome shotgun (WGS) entry which is preliminary data.</text>
</comment>
<dbReference type="STRING" id="1802165.A3F94_01875"/>
<reference evidence="2 3" key="1">
    <citation type="journal article" date="2016" name="Nat. Commun.">
        <title>Thousands of microbial genomes shed light on interconnected biogeochemical processes in an aquifer system.</title>
        <authorList>
            <person name="Anantharaman K."/>
            <person name="Brown C.T."/>
            <person name="Hug L.A."/>
            <person name="Sharon I."/>
            <person name="Castelle C.J."/>
            <person name="Probst A.J."/>
            <person name="Thomas B.C."/>
            <person name="Singh A."/>
            <person name="Wilkins M.J."/>
            <person name="Karaoz U."/>
            <person name="Brodie E.L."/>
            <person name="Williams K.H."/>
            <person name="Hubbard S.S."/>
            <person name="Banfield J.F."/>
        </authorList>
    </citation>
    <scope>NUCLEOTIDE SEQUENCE [LARGE SCALE GENOMIC DNA]</scope>
</reference>